<protein>
    <recommendedName>
        <fullName evidence="2">DUF7729 domain-containing protein</fullName>
    </recommendedName>
</protein>
<sequence>MAGRSGCTDCFDSRECRSLSHVDLPRCTRSTRRATVHFGSIYHALLILILFFCLVPVPASAYPAAVADLVDAPRSASTGEEIVALNLHQRSTAPEIANVTVNASKHAAESKAIVTAGSSSSSQLPIAFDTMANNFANASCVQFFSDHLEKPTVANCRPLSLYLQNSNSFFHDLRSEAGTSRVLDATCADPVDECATSMTSLAEKLLDDDNCGQDFNAGNTVVQSTYNELKAYEPLYRATCLTNPATKNYCFVDAVTNASVPNDYNVYFIPIGNPLGEGQITCNECLKATMDIYAHWATIDQQSLDTTYLPSARTVNDYCGAGFAKTNVTVGIPKTSAAGVNRPLGNAGLATFSITVVGAILSGMI</sequence>
<keyword evidence="1" id="KW-0472">Membrane</keyword>
<evidence type="ECO:0000259" key="2">
    <source>
        <dbReference type="Pfam" id="PF24855"/>
    </source>
</evidence>
<dbReference type="PANTHER" id="PTHR39460">
    <property type="entry name" value="EXPRESSED PROTEIN"/>
    <property type="match status" value="1"/>
</dbReference>
<dbReference type="GeneID" id="83197448"/>
<gene>
    <name evidence="3" type="ORF">N7468_000848</name>
</gene>
<organism evidence="3 4">
    <name type="scientific">Penicillium chermesinum</name>
    <dbReference type="NCBI Taxonomy" id="63820"/>
    <lineage>
        <taxon>Eukaryota</taxon>
        <taxon>Fungi</taxon>
        <taxon>Dikarya</taxon>
        <taxon>Ascomycota</taxon>
        <taxon>Pezizomycotina</taxon>
        <taxon>Eurotiomycetes</taxon>
        <taxon>Eurotiomycetidae</taxon>
        <taxon>Eurotiales</taxon>
        <taxon>Aspergillaceae</taxon>
        <taxon>Penicillium</taxon>
    </lineage>
</organism>
<dbReference type="AlphaFoldDB" id="A0A9W9PFN4"/>
<keyword evidence="1" id="KW-0812">Transmembrane</keyword>
<dbReference type="OrthoDB" id="2564812at2759"/>
<accession>A0A9W9PFN4</accession>
<evidence type="ECO:0000256" key="1">
    <source>
        <dbReference type="SAM" id="Phobius"/>
    </source>
</evidence>
<feature type="transmembrane region" description="Helical" evidence="1">
    <location>
        <begin position="36"/>
        <end position="57"/>
    </location>
</feature>
<dbReference type="PANTHER" id="PTHR39460:SF1">
    <property type="entry name" value="C6 TRANSCRIPTION FACTOR"/>
    <property type="match status" value="1"/>
</dbReference>
<dbReference type="EMBL" id="JAPQKS010000002">
    <property type="protein sequence ID" value="KAJ5245865.1"/>
    <property type="molecule type" value="Genomic_DNA"/>
</dbReference>
<comment type="caution">
    <text evidence="3">The sequence shown here is derived from an EMBL/GenBank/DDBJ whole genome shotgun (WGS) entry which is preliminary data.</text>
</comment>
<dbReference type="Proteomes" id="UP001150941">
    <property type="component" value="Unassembled WGS sequence"/>
</dbReference>
<name>A0A9W9PFN4_9EURO</name>
<proteinExistence type="predicted"/>
<keyword evidence="4" id="KW-1185">Reference proteome</keyword>
<dbReference type="Pfam" id="PF24855">
    <property type="entry name" value="DUF7729"/>
    <property type="match status" value="1"/>
</dbReference>
<keyword evidence="1" id="KW-1133">Transmembrane helix</keyword>
<evidence type="ECO:0000313" key="4">
    <source>
        <dbReference type="Proteomes" id="UP001150941"/>
    </source>
</evidence>
<reference evidence="3" key="1">
    <citation type="submission" date="2022-11" db="EMBL/GenBank/DDBJ databases">
        <authorList>
            <person name="Petersen C."/>
        </authorList>
    </citation>
    <scope>NUCLEOTIDE SEQUENCE</scope>
    <source>
        <strain evidence="3">IBT 19713</strain>
    </source>
</reference>
<dbReference type="InterPro" id="IPR056146">
    <property type="entry name" value="DUF7729"/>
</dbReference>
<feature type="domain" description="DUF7729" evidence="2">
    <location>
        <begin position="123"/>
        <end position="327"/>
    </location>
</feature>
<evidence type="ECO:0000313" key="3">
    <source>
        <dbReference type="EMBL" id="KAJ5245865.1"/>
    </source>
</evidence>
<dbReference type="RefSeq" id="XP_058333286.1">
    <property type="nucleotide sequence ID" value="XM_058470145.1"/>
</dbReference>
<reference evidence="3" key="2">
    <citation type="journal article" date="2023" name="IMA Fungus">
        <title>Comparative genomic study of the Penicillium genus elucidates a diverse pangenome and 15 lateral gene transfer events.</title>
        <authorList>
            <person name="Petersen C."/>
            <person name="Sorensen T."/>
            <person name="Nielsen M.R."/>
            <person name="Sondergaard T.E."/>
            <person name="Sorensen J.L."/>
            <person name="Fitzpatrick D.A."/>
            <person name="Frisvad J.C."/>
            <person name="Nielsen K.L."/>
        </authorList>
    </citation>
    <scope>NUCLEOTIDE SEQUENCE</scope>
    <source>
        <strain evidence="3">IBT 19713</strain>
    </source>
</reference>